<evidence type="ECO:0008006" key="3">
    <source>
        <dbReference type="Google" id="ProtNLM"/>
    </source>
</evidence>
<organism evidence="1 2">
    <name type="scientific">Pedobacter helvus</name>
    <dbReference type="NCBI Taxonomy" id="2563444"/>
    <lineage>
        <taxon>Bacteria</taxon>
        <taxon>Pseudomonadati</taxon>
        <taxon>Bacteroidota</taxon>
        <taxon>Sphingobacteriia</taxon>
        <taxon>Sphingobacteriales</taxon>
        <taxon>Sphingobacteriaceae</taxon>
        <taxon>Pedobacter</taxon>
    </lineage>
</organism>
<sequence>MKTISRLRYFIYLSILFVGCTTGKNALQKGDYDAAVSKAVDRLRSSPQNKDAMAVLPQAFDLAIKTHLRKIDEAKVSADALKWETILYNYQRINQLSDEVNSCPSCLNLVPNPPKYVKAAEDSKYQAAEARYLLGERALRENNRQSAKTAYNHFLKAESFYPSLKGIKDKIDDAYWAAVLKVVVQPAIINSNTYKLSNDYFQQQVNNYLANYRGNTFVRFYSEAEANKQKIRADQLLELRFDDFVVGQTYVKERVEKLKRDSVVIGESRRGKIYGTVTATYSIFEKQVSSSGLLNYAVIDLNTNKVLRNQKLAGTYVWVDNWASFKGDERALDKQQYALTRKREVLPPPPGNLFVEFTKPIYTQLIDQINSFYSRY</sequence>
<dbReference type="Proteomes" id="UP001517367">
    <property type="component" value="Unassembled WGS sequence"/>
</dbReference>
<protein>
    <recommendedName>
        <fullName evidence="3">Lipoprotein</fullName>
    </recommendedName>
</protein>
<comment type="caution">
    <text evidence="1">The sequence shown here is derived from an EMBL/GenBank/DDBJ whole genome shotgun (WGS) entry which is preliminary data.</text>
</comment>
<dbReference type="PROSITE" id="PS51257">
    <property type="entry name" value="PROKAR_LIPOPROTEIN"/>
    <property type="match status" value="1"/>
</dbReference>
<proteinExistence type="predicted"/>
<accession>A0ABW9JE03</accession>
<evidence type="ECO:0000313" key="1">
    <source>
        <dbReference type="EMBL" id="MFN0290648.1"/>
    </source>
</evidence>
<dbReference type="EMBL" id="SRMP02000004">
    <property type="protein sequence ID" value="MFN0290648.1"/>
    <property type="molecule type" value="Genomic_DNA"/>
</dbReference>
<reference evidence="1 2" key="1">
    <citation type="submission" date="2024-12" db="EMBL/GenBank/DDBJ databases">
        <authorList>
            <person name="Hu S."/>
        </authorList>
    </citation>
    <scope>NUCLEOTIDE SEQUENCE [LARGE SCALE GENOMIC DNA]</scope>
    <source>
        <strain evidence="1 2">P-25</strain>
    </source>
</reference>
<name>A0ABW9JE03_9SPHI</name>
<dbReference type="RefSeq" id="WP_138729869.1">
    <property type="nucleotide sequence ID" value="NZ_SRMP02000004.1"/>
</dbReference>
<keyword evidence="2" id="KW-1185">Reference proteome</keyword>
<gene>
    <name evidence="1" type="ORF">E5L68_004565</name>
</gene>
<evidence type="ECO:0000313" key="2">
    <source>
        <dbReference type="Proteomes" id="UP001517367"/>
    </source>
</evidence>